<dbReference type="GO" id="GO:0005829">
    <property type="term" value="C:cytosol"/>
    <property type="evidence" value="ECO:0007669"/>
    <property type="project" value="TreeGrafter"/>
</dbReference>
<keyword evidence="1" id="KW-0540">Nuclease</keyword>
<dbReference type="Pfam" id="PF12705">
    <property type="entry name" value="PDDEXK_1"/>
    <property type="match status" value="1"/>
</dbReference>
<feature type="domain" description="UvrD-like helicase ATP-binding" evidence="15">
    <location>
        <begin position="4"/>
        <end position="447"/>
    </location>
</feature>
<dbReference type="AlphaFoldDB" id="A0A1I6RR56"/>
<sequence>MAEWQMTAEQEEAVHCLDQDCIVSAGAGSGKTRVLVERYLTILQRHLMEDDPLSKVVAMTFTEKAATEMIKRVREGITLRLRLAQEKGHTLEGDRWYEILSDMERARISTIHSFCADVLREFPVQAKIDPDFRVLDEWEAHQLRQKAITNMLTEWLSTSHPASVPMERLLLRWGITGTKDRLDQLSLEMSSHGWEPGQLADFTLKDIQQTKNQLVMVEQELLNQVLMAGDEMLSLKGGKLCTRFQLEWGRLKKALQSEGDAHGRIGPLVEIKALLRGNWGKKEEIIVPKERLKEVHMELLSVSEGLAFIHEEDEIASYLLMGMESLHQQYKKEKQWIGGLDFDDLQSLTIQLLQQSPKVAHKIRGSVRYLMVDEYQDTNESQKQLIDLLLPGPQGEHIPGKWFVVGDAKQSIYRFRGADVSVFGRTKEEMVGGGGKEVALLDNFRSEASLVEFSNALFSRLMSTDPRNDNFFRKTRAHRVSEEEGRIEFLPIPTQVEEDPRAWEAYAIADRIKDLLTEGVLPGSIAILLQAMTHVKEIERALKQKGIPYYVAKGDGFFQRQEILDLYHLLRYLANPSDRLACIGVLRSPFCGISDDTLYRMSRSEEWERQWLQGLDSEGLLPEEQRKLSQFQELFSRWQGLCGRISVAELVERAVYESGYLHVSWGLHHGPQVAANVDKFLQLLRQWQGEFPYSVQSVCRVIEQGIQAGIKETEAKIEAEDGESVKLMTIHQSKGLEFPIVFIPDLSRKLPPDTTDVKVDRASGLVFCLPGVDLSRMETYRWQLMKKREAQLAREEFVRLFYVAVTRAEERVILSGSPEEHHGKSHGEIVTTADTWSKWLDGVLGYNTMDQQEGWWTFPTWEGPPIRLLTPQSGKLEELFDTGAGRVADVVINEQEGGEETEIPSQMVRRGWRTVDSQVISVTDLTVLANCPRKFYYAKLLGLPEMANEVAHEGYELLGTKRASFQLDPRMKGEIIHRLVEILPPSPTTLEERDALYQNTFADLGVKPSDYLATMKVIDPFIEAYRRSRFYRDLSNQTGIKREARFIGHTRGLEIEGIIDRIHCTSEGEWELVDYKTNHVSGPRVAEVAKEYLPQLYLYALAAWEEWGIQLTRGILYFLHPDEQIVFEITEGWMDEARQQLDTWAQLLHGKEDPSHFRPQPGKRCTYCPYRMICEGAIIEE</sequence>
<evidence type="ECO:0000259" key="15">
    <source>
        <dbReference type="PROSITE" id="PS51198"/>
    </source>
</evidence>
<dbReference type="GO" id="GO:0033202">
    <property type="term" value="C:DNA helicase complex"/>
    <property type="evidence" value="ECO:0007669"/>
    <property type="project" value="TreeGrafter"/>
</dbReference>
<evidence type="ECO:0000256" key="3">
    <source>
        <dbReference type="ARBA" id="ARBA00022763"/>
    </source>
</evidence>
<dbReference type="InterPro" id="IPR011335">
    <property type="entry name" value="Restrct_endonuc-II-like"/>
</dbReference>
<evidence type="ECO:0000256" key="13">
    <source>
        <dbReference type="ARBA" id="ARBA00048988"/>
    </source>
</evidence>
<evidence type="ECO:0000259" key="16">
    <source>
        <dbReference type="PROSITE" id="PS51217"/>
    </source>
</evidence>
<dbReference type="InterPro" id="IPR011604">
    <property type="entry name" value="PDDEXK-like_dom_sf"/>
</dbReference>
<evidence type="ECO:0000256" key="9">
    <source>
        <dbReference type="ARBA" id="ARBA00023204"/>
    </source>
</evidence>
<dbReference type="InterPro" id="IPR038726">
    <property type="entry name" value="PDDEXK_AddAB-type"/>
</dbReference>
<feature type="binding site" evidence="14">
    <location>
        <begin position="25"/>
        <end position="32"/>
    </location>
    <ligand>
        <name>ATP</name>
        <dbReference type="ChEBI" id="CHEBI:30616"/>
    </ligand>
</feature>
<keyword evidence="8" id="KW-0238">DNA-binding</keyword>
<feature type="domain" description="UvrD-like helicase C-terminal" evidence="16">
    <location>
        <begin position="455"/>
        <end position="735"/>
    </location>
</feature>
<comment type="catalytic activity">
    <reaction evidence="13">
        <text>ATP + H2O = ADP + phosphate + H(+)</text>
        <dbReference type="Rhea" id="RHEA:13065"/>
        <dbReference type="ChEBI" id="CHEBI:15377"/>
        <dbReference type="ChEBI" id="CHEBI:15378"/>
        <dbReference type="ChEBI" id="CHEBI:30616"/>
        <dbReference type="ChEBI" id="CHEBI:43474"/>
        <dbReference type="ChEBI" id="CHEBI:456216"/>
        <dbReference type="EC" id="5.6.2.4"/>
    </reaction>
</comment>
<dbReference type="InterPro" id="IPR000212">
    <property type="entry name" value="DNA_helicase_UvrD/REP"/>
</dbReference>
<dbReference type="EC" id="5.6.2.4" evidence="12"/>
<keyword evidence="9" id="KW-0234">DNA repair</keyword>
<evidence type="ECO:0000256" key="1">
    <source>
        <dbReference type="ARBA" id="ARBA00022722"/>
    </source>
</evidence>
<protein>
    <recommendedName>
        <fullName evidence="12">DNA 3'-5' helicase</fullName>
        <ecNumber evidence="12">5.6.2.4</ecNumber>
    </recommendedName>
</protein>
<dbReference type="PANTHER" id="PTHR11070:SF48">
    <property type="entry name" value="ATP-DEPENDENT HELICASE_NUCLEASE SUBUNIT A"/>
    <property type="match status" value="1"/>
</dbReference>
<dbReference type="SUPFAM" id="SSF52980">
    <property type="entry name" value="Restriction endonuclease-like"/>
    <property type="match status" value="1"/>
</dbReference>
<evidence type="ECO:0000256" key="11">
    <source>
        <dbReference type="ARBA" id="ARBA00034617"/>
    </source>
</evidence>
<dbReference type="InterPro" id="IPR027417">
    <property type="entry name" value="P-loop_NTPase"/>
</dbReference>
<evidence type="ECO:0000256" key="10">
    <source>
        <dbReference type="ARBA" id="ARBA00023235"/>
    </source>
</evidence>
<dbReference type="GO" id="GO:0000725">
    <property type="term" value="P:recombinational repair"/>
    <property type="evidence" value="ECO:0007669"/>
    <property type="project" value="TreeGrafter"/>
</dbReference>
<keyword evidence="2 14" id="KW-0547">Nucleotide-binding</keyword>
<evidence type="ECO:0000313" key="18">
    <source>
        <dbReference type="Proteomes" id="UP000198660"/>
    </source>
</evidence>
<evidence type="ECO:0000256" key="4">
    <source>
        <dbReference type="ARBA" id="ARBA00022801"/>
    </source>
</evidence>
<dbReference type="InterPro" id="IPR014016">
    <property type="entry name" value="UvrD-like_ATP-bd"/>
</dbReference>
<keyword evidence="18" id="KW-1185">Reference proteome</keyword>
<dbReference type="EMBL" id="FPAA01000005">
    <property type="protein sequence ID" value="SFS67175.1"/>
    <property type="molecule type" value="Genomic_DNA"/>
</dbReference>
<dbReference type="GO" id="GO:0003677">
    <property type="term" value="F:DNA binding"/>
    <property type="evidence" value="ECO:0007669"/>
    <property type="project" value="UniProtKB-KW"/>
</dbReference>
<dbReference type="PROSITE" id="PS51217">
    <property type="entry name" value="UVRD_HELICASE_CTER"/>
    <property type="match status" value="1"/>
</dbReference>
<keyword evidence="4 14" id="KW-0378">Hydrolase</keyword>
<keyword evidence="5 14" id="KW-0347">Helicase</keyword>
<evidence type="ECO:0000256" key="5">
    <source>
        <dbReference type="ARBA" id="ARBA00022806"/>
    </source>
</evidence>
<evidence type="ECO:0000256" key="7">
    <source>
        <dbReference type="ARBA" id="ARBA00022840"/>
    </source>
</evidence>
<dbReference type="PANTHER" id="PTHR11070">
    <property type="entry name" value="UVRD / RECB / PCRA DNA HELICASE FAMILY MEMBER"/>
    <property type="match status" value="1"/>
</dbReference>
<dbReference type="PROSITE" id="PS51198">
    <property type="entry name" value="UVRD_HELICASE_ATP_BIND"/>
    <property type="match status" value="1"/>
</dbReference>
<dbReference type="GO" id="GO:0043138">
    <property type="term" value="F:3'-5' DNA helicase activity"/>
    <property type="evidence" value="ECO:0007669"/>
    <property type="project" value="UniProtKB-EC"/>
</dbReference>
<dbReference type="Gene3D" id="1.10.486.10">
    <property type="entry name" value="PCRA, domain 4"/>
    <property type="match status" value="1"/>
</dbReference>
<name>A0A1I6RR56_9BACL</name>
<dbReference type="GO" id="GO:0004527">
    <property type="term" value="F:exonuclease activity"/>
    <property type="evidence" value="ECO:0007669"/>
    <property type="project" value="UniProtKB-KW"/>
</dbReference>
<gene>
    <name evidence="17" type="ORF">SAMN05444972_105312</name>
</gene>
<dbReference type="OrthoDB" id="9810135at2"/>
<dbReference type="SUPFAM" id="SSF52540">
    <property type="entry name" value="P-loop containing nucleoside triphosphate hydrolases"/>
    <property type="match status" value="1"/>
</dbReference>
<keyword evidence="3" id="KW-0227">DNA damage</keyword>
<evidence type="ECO:0000256" key="14">
    <source>
        <dbReference type="PROSITE-ProRule" id="PRU00560"/>
    </source>
</evidence>
<dbReference type="InterPro" id="IPR014017">
    <property type="entry name" value="DNA_helicase_UvrD-like_C"/>
</dbReference>
<dbReference type="Pfam" id="PF13361">
    <property type="entry name" value="UvrD_C"/>
    <property type="match status" value="1"/>
</dbReference>
<evidence type="ECO:0000256" key="6">
    <source>
        <dbReference type="ARBA" id="ARBA00022839"/>
    </source>
</evidence>
<dbReference type="Gene3D" id="3.90.320.10">
    <property type="match status" value="1"/>
</dbReference>
<evidence type="ECO:0000256" key="2">
    <source>
        <dbReference type="ARBA" id="ARBA00022741"/>
    </source>
</evidence>
<dbReference type="RefSeq" id="WP_091836683.1">
    <property type="nucleotide sequence ID" value="NZ_FPAA01000005.1"/>
</dbReference>
<dbReference type="Gene3D" id="3.40.50.300">
    <property type="entry name" value="P-loop containing nucleotide triphosphate hydrolases"/>
    <property type="match status" value="4"/>
</dbReference>
<keyword evidence="6 17" id="KW-0269">Exonuclease</keyword>
<dbReference type="Pfam" id="PF00580">
    <property type="entry name" value="UvrD-helicase"/>
    <property type="match status" value="1"/>
</dbReference>
<accession>A0A1I6RR56</accession>
<keyword evidence="7 14" id="KW-0067">ATP-binding</keyword>
<evidence type="ECO:0000256" key="8">
    <source>
        <dbReference type="ARBA" id="ARBA00023125"/>
    </source>
</evidence>
<evidence type="ECO:0000313" key="17">
    <source>
        <dbReference type="EMBL" id="SFS67175.1"/>
    </source>
</evidence>
<comment type="catalytic activity">
    <reaction evidence="11">
        <text>Couples ATP hydrolysis with the unwinding of duplex DNA by translocating in the 3'-5' direction.</text>
        <dbReference type="EC" id="5.6.2.4"/>
    </reaction>
</comment>
<reference evidence="18" key="1">
    <citation type="submission" date="2016-10" db="EMBL/GenBank/DDBJ databases">
        <authorList>
            <person name="Varghese N."/>
            <person name="Submissions S."/>
        </authorList>
    </citation>
    <scope>NUCLEOTIDE SEQUENCE [LARGE SCALE GENOMIC DNA]</scope>
    <source>
        <strain evidence="18">DSM 45789</strain>
    </source>
</reference>
<evidence type="ECO:0000256" key="12">
    <source>
        <dbReference type="ARBA" id="ARBA00034808"/>
    </source>
</evidence>
<dbReference type="GO" id="GO:0005524">
    <property type="term" value="F:ATP binding"/>
    <property type="evidence" value="ECO:0007669"/>
    <property type="project" value="UniProtKB-UniRule"/>
</dbReference>
<organism evidence="17 18">
    <name type="scientific">Marininema halotolerans</name>
    <dbReference type="NCBI Taxonomy" id="1155944"/>
    <lineage>
        <taxon>Bacteria</taxon>
        <taxon>Bacillati</taxon>
        <taxon>Bacillota</taxon>
        <taxon>Bacilli</taxon>
        <taxon>Bacillales</taxon>
        <taxon>Thermoactinomycetaceae</taxon>
        <taxon>Marininema</taxon>
    </lineage>
</organism>
<keyword evidence="10" id="KW-0413">Isomerase</keyword>
<proteinExistence type="predicted"/>
<dbReference type="Proteomes" id="UP000198660">
    <property type="component" value="Unassembled WGS sequence"/>
</dbReference>